<keyword evidence="1" id="KW-0175">Coiled coil</keyword>
<feature type="coiled-coil region" evidence="1">
    <location>
        <begin position="192"/>
        <end position="253"/>
    </location>
</feature>
<reference evidence="4" key="1">
    <citation type="submission" date="2014-09" db="EMBL/GenBank/DDBJ databases">
        <authorList>
            <person name="Probst J Alexander"/>
        </authorList>
    </citation>
    <scope>NUCLEOTIDE SEQUENCE</scope>
</reference>
<dbReference type="Pfam" id="PF01609">
    <property type="entry name" value="DDE_Tnp_1"/>
    <property type="match status" value="1"/>
</dbReference>
<proteinExistence type="predicted"/>
<evidence type="ECO:0000256" key="1">
    <source>
        <dbReference type="SAM" id="Coils"/>
    </source>
</evidence>
<organism evidence="4">
    <name type="scientific">groundwater metagenome</name>
    <dbReference type="NCBI Taxonomy" id="717931"/>
    <lineage>
        <taxon>unclassified sequences</taxon>
        <taxon>metagenomes</taxon>
        <taxon>ecological metagenomes</taxon>
    </lineage>
</organism>
<dbReference type="InterPro" id="IPR002559">
    <property type="entry name" value="Transposase_11"/>
</dbReference>
<dbReference type="GO" id="GO:0004803">
    <property type="term" value="F:transposase activity"/>
    <property type="evidence" value="ECO:0007669"/>
    <property type="project" value="InterPro"/>
</dbReference>
<name>A0A098EG15_9ZZZZ</name>
<feature type="domain" description="Transposase InsH N-terminal" evidence="3">
    <location>
        <begin position="17"/>
        <end position="106"/>
    </location>
</feature>
<dbReference type="PANTHER" id="PTHR33408:SF2">
    <property type="entry name" value="TRANSPOSASE DDE DOMAIN-CONTAINING PROTEIN"/>
    <property type="match status" value="1"/>
</dbReference>
<gene>
    <name evidence="4" type="ORF">MSIBF_A870004</name>
</gene>
<protein>
    <submittedName>
        <fullName evidence="4">Transposase</fullName>
    </submittedName>
</protein>
<dbReference type="EMBL" id="CCXY01000454">
    <property type="protein sequence ID" value="CEG14005.1"/>
    <property type="molecule type" value="Genomic_DNA"/>
</dbReference>
<dbReference type="InterPro" id="IPR047629">
    <property type="entry name" value="IS1182_transpos"/>
</dbReference>
<dbReference type="GO" id="GO:0003677">
    <property type="term" value="F:DNA binding"/>
    <property type="evidence" value="ECO:0007669"/>
    <property type="project" value="InterPro"/>
</dbReference>
<dbReference type="InterPro" id="IPR008490">
    <property type="entry name" value="Transposase_InsH_N"/>
</dbReference>
<evidence type="ECO:0000259" key="3">
    <source>
        <dbReference type="Pfam" id="PF05598"/>
    </source>
</evidence>
<dbReference type="GO" id="GO:0006313">
    <property type="term" value="P:DNA transposition"/>
    <property type="evidence" value="ECO:0007669"/>
    <property type="project" value="InterPro"/>
</dbReference>
<accession>A0A098EG15</accession>
<sequence>MALQEDTIGQAMFITTNDMVPKDHICNLVAAIVKEIDVNDVEEKYVGTPGNPAYSRKMLLRLLVQASIDGIWASRDIDKLARENFIYVYLTGNKKPDFRTICLFRKDNKELIERTFKKVVAVAHGLGILNLGHLSTDGTKIKANASNNRVLSKEDIEWIKEIIEKGIKVDDEEDKLYGDRRGDELPQELSNPEKLKEKIREKIKELEKIKEEKLRSSGKKLVEKHAMGNEKQKKKIEEKLEKISEEMEKSKQKAVSVTDPEARFMKNKKDRKELSFNPQITVDHNSGIIVANEVTQDCTDHYQLKPQIEMTEKNVGKLPEGTKISNDNGYFNGPNLRYLEKKKLDGYIPDSKQTQEMKNKKLEETPYSKDKFEYDEKRDCFICP</sequence>
<dbReference type="Pfam" id="PF05598">
    <property type="entry name" value="DUF772"/>
    <property type="match status" value="1"/>
</dbReference>
<dbReference type="NCBIfam" id="NF033551">
    <property type="entry name" value="transpos_IS1182"/>
    <property type="match status" value="1"/>
</dbReference>
<evidence type="ECO:0000313" key="4">
    <source>
        <dbReference type="EMBL" id="CEG14005.1"/>
    </source>
</evidence>
<dbReference type="AlphaFoldDB" id="A0A098EG15"/>
<evidence type="ECO:0000259" key="2">
    <source>
        <dbReference type="Pfam" id="PF01609"/>
    </source>
</evidence>
<dbReference type="PANTHER" id="PTHR33408">
    <property type="entry name" value="TRANSPOSASE"/>
    <property type="match status" value="1"/>
</dbReference>
<feature type="domain" description="Transposase IS4-like" evidence="2">
    <location>
        <begin position="266"/>
        <end position="362"/>
    </location>
</feature>